<reference evidence="1" key="1">
    <citation type="submission" date="2020-01" db="EMBL/GenBank/DDBJ databases">
        <authorList>
            <person name="Meier V. D."/>
            <person name="Meier V D."/>
        </authorList>
    </citation>
    <scope>NUCLEOTIDE SEQUENCE</scope>
    <source>
        <strain evidence="1">HLG_WM_MAG_08</strain>
    </source>
</reference>
<proteinExistence type="predicted"/>
<accession>A0A6S6TYZ2</accession>
<evidence type="ECO:0000313" key="1">
    <source>
        <dbReference type="EMBL" id="CAA6820406.1"/>
    </source>
</evidence>
<gene>
    <name evidence="1" type="ORF">HELGO_WM52906</name>
</gene>
<dbReference type="AlphaFoldDB" id="A0A6S6TYZ2"/>
<protein>
    <submittedName>
        <fullName evidence="1">Uncharacterized protein</fullName>
    </submittedName>
</protein>
<name>A0A6S6TYZ2_9GAMM</name>
<dbReference type="EMBL" id="CACVAV010000312">
    <property type="protein sequence ID" value="CAA6820406.1"/>
    <property type="molecule type" value="Genomic_DNA"/>
</dbReference>
<organism evidence="1">
    <name type="scientific">uncultured Thiotrichaceae bacterium</name>
    <dbReference type="NCBI Taxonomy" id="298394"/>
    <lineage>
        <taxon>Bacteria</taxon>
        <taxon>Pseudomonadati</taxon>
        <taxon>Pseudomonadota</taxon>
        <taxon>Gammaproteobacteria</taxon>
        <taxon>Thiotrichales</taxon>
        <taxon>Thiotrichaceae</taxon>
        <taxon>environmental samples</taxon>
    </lineage>
</organism>
<sequence length="160" mass="17989">MKHYAPFTKILEQLTTVLSTQQSGVFFIATDSNESARFNLSTGNITHCSFRRSHGQKALEELSQIDTAKCSFAENSRFPFRDKDCIEHEAALQTLGVTLPVTETPEDISAAETEAQTEVKTVTRMYRGKPVQIPLRPKNKDGQNIIKGQRIYRGKVIEVD</sequence>